<dbReference type="InterPro" id="IPR006094">
    <property type="entry name" value="Oxid_FAD_bind_N"/>
</dbReference>
<dbReference type="Pfam" id="PF01565">
    <property type="entry name" value="FAD_binding_4"/>
    <property type="match status" value="1"/>
</dbReference>
<dbReference type="InterPro" id="IPR016166">
    <property type="entry name" value="FAD-bd_PCMH"/>
</dbReference>
<dbReference type="RefSeq" id="WP_226651306.1">
    <property type="nucleotide sequence ID" value="NZ_BNDW01000004.1"/>
</dbReference>
<dbReference type="InterPro" id="IPR016171">
    <property type="entry name" value="Vanillyl_alc_oxidase_C-sub2"/>
</dbReference>
<sequence>MAVEPLVLDDDFVPLTGAGRTAPSLALLARPRSAAEVAGAVLGRGPRGAVARGRGRSCGDAAQNAGGTVLDLTGLDRIRGLDAAAGLVVCEAGAELGFLARALLPYGLQPRTGAGGWTAGGAVASGYGAGVEALELLGADGESRTVRRGDPVFEATVGGLGLTGVVLSVTLALRPVETAFLRERTARFRDADALLAHWAGPDAPREPYARARFELAGRGRAVLTTAAPVPYAELPRGHRARRAPLAPPSFLSGLRSPGGLRPLPGLAPRARVAGSYGSGAGGYGLGAGGYGSGPGAFVRYRCAVPGGREEALRGLLALLAHRRSPVRAARHARVERVYAAGAGPLAFPVRGWSLGFDVPAGVPGLGRFLDGLDERVAAAGGRVHLAEDARLRPALLPVMYPRLDAFRGLRAALDPRSAFRSDLSRRLGLQK</sequence>
<comment type="caution">
    <text evidence="2">The sequence shown here is derived from an EMBL/GenBank/DDBJ whole genome shotgun (WGS) entry which is preliminary data.</text>
</comment>
<gene>
    <name evidence="2" type="ORF">Shyd_04140</name>
</gene>
<dbReference type="Gene3D" id="3.30.465.10">
    <property type="match status" value="1"/>
</dbReference>
<evidence type="ECO:0000313" key="2">
    <source>
        <dbReference type="EMBL" id="GHI19043.1"/>
    </source>
</evidence>
<organism evidence="2 3">
    <name type="scientific">Streptomyces hydrogenans</name>
    <dbReference type="NCBI Taxonomy" id="1873719"/>
    <lineage>
        <taxon>Bacteria</taxon>
        <taxon>Bacillati</taxon>
        <taxon>Actinomycetota</taxon>
        <taxon>Actinomycetes</taxon>
        <taxon>Kitasatosporales</taxon>
        <taxon>Streptomycetaceae</taxon>
        <taxon>Streptomyces</taxon>
    </lineage>
</organism>
<feature type="domain" description="FAD-binding PCMH-type" evidence="1">
    <location>
        <begin position="20"/>
        <end position="176"/>
    </location>
</feature>
<dbReference type="SUPFAM" id="SSF56176">
    <property type="entry name" value="FAD-binding/transporter-associated domain-like"/>
    <property type="match status" value="1"/>
</dbReference>
<dbReference type="PANTHER" id="PTHR43762">
    <property type="entry name" value="L-GULONOLACTONE OXIDASE"/>
    <property type="match status" value="1"/>
</dbReference>
<dbReference type="InterPro" id="IPR036318">
    <property type="entry name" value="FAD-bd_PCMH-like_sf"/>
</dbReference>
<dbReference type="PANTHER" id="PTHR43762:SF1">
    <property type="entry name" value="D-ARABINONO-1,4-LACTONE OXIDASE"/>
    <property type="match status" value="1"/>
</dbReference>
<protein>
    <submittedName>
        <fullName evidence="2">Oxidoreductase</fullName>
    </submittedName>
</protein>
<dbReference type="InterPro" id="IPR016169">
    <property type="entry name" value="FAD-bd_PCMH_sub2"/>
</dbReference>
<dbReference type="Gene3D" id="1.10.45.10">
    <property type="entry name" value="Vanillyl-alcohol Oxidase, Chain A, domain 4"/>
    <property type="match status" value="1"/>
</dbReference>
<evidence type="ECO:0000313" key="3">
    <source>
        <dbReference type="Proteomes" id="UP001052739"/>
    </source>
</evidence>
<dbReference type="InterPro" id="IPR010031">
    <property type="entry name" value="FAD_lactone_oxidase-like"/>
</dbReference>
<dbReference type="PROSITE" id="PS51387">
    <property type="entry name" value="FAD_PCMH"/>
    <property type="match status" value="1"/>
</dbReference>
<evidence type="ECO:0000259" key="1">
    <source>
        <dbReference type="PROSITE" id="PS51387"/>
    </source>
</evidence>
<dbReference type="EMBL" id="BNDW01000004">
    <property type="protein sequence ID" value="GHI19043.1"/>
    <property type="molecule type" value="Genomic_DNA"/>
</dbReference>
<dbReference type="Proteomes" id="UP001052739">
    <property type="component" value="Unassembled WGS sequence"/>
</dbReference>
<proteinExistence type="predicted"/>
<keyword evidence="3" id="KW-1185">Reference proteome</keyword>
<accession>A0ABQ3P1Z6</accession>
<reference evidence="2" key="1">
    <citation type="submission" date="2024-05" db="EMBL/GenBank/DDBJ databases">
        <title>Whole genome shotgun sequence of Streptomyces hydrogenans NBRC 13475.</title>
        <authorList>
            <person name="Komaki H."/>
            <person name="Tamura T."/>
        </authorList>
    </citation>
    <scope>NUCLEOTIDE SEQUENCE</scope>
    <source>
        <strain evidence="2">NBRC 13475</strain>
    </source>
</reference>
<name>A0ABQ3P1Z6_9ACTN</name>